<evidence type="ECO:0000256" key="1">
    <source>
        <dbReference type="SAM" id="MobiDB-lite"/>
    </source>
</evidence>
<dbReference type="STRING" id="1169540.A0A0G4GBA4"/>
<dbReference type="InParanoid" id="A0A0G4GBA4"/>
<accession>A0A0G4GBA4</accession>
<evidence type="ECO:0000313" key="3">
    <source>
        <dbReference type="Proteomes" id="UP000041254"/>
    </source>
</evidence>
<feature type="compositionally biased region" description="Basic residues" evidence="1">
    <location>
        <begin position="623"/>
        <end position="632"/>
    </location>
</feature>
<feature type="compositionally biased region" description="Basic residues" evidence="1">
    <location>
        <begin position="91"/>
        <end position="103"/>
    </location>
</feature>
<reference evidence="2 3" key="1">
    <citation type="submission" date="2014-11" db="EMBL/GenBank/DDBJ databases">
        <authorList>
            <person name="Zhu J."/>
            <person name="Qi W."/>
            <person name="Song R."/>
        </authorList>
    </citation>
    <scope>NUCLEOTIDE SEQUENCE [LARGE SCALE GENOMIC DNA]</scope>
</reference>
<feature type="compositionally biased region" description="Pro residues" evidence="1">
    <location>
        <begin position="511"/>
        <end position="528"/>
    </location>
</feature>
<dbReference type="EMBL" id="CDMY01000614">
    <property type="protein sequence ID" value="CEM26429.1"/>
    <property type="molecule type" value="Genomic_DNA"/>
</dbReference>
<feature type="compositionally biased region" description="Acidic residues" evidence="1">
    <location>
        <begin position="277"/>
        <end position="290"/>
    </location>
</feature>
<gene>
    <name evidence="2" type="ORF">Vbra_22114</name>
</gene>
<dbReference type="AlphaFoldDB" id="A0A0G4GBA4"/>
<feature type="compositionally biased region" description="Low complexity" evidence="1">
    <location>
        <begin position="546"/>
        <end position="556"/>
    </location>
</feature>
<feature type="compositionally biased region" description="Pro residues" evidence="1">
    <location>
        <begin position="194"/>
        <end position="204"/>
    </location>
</feature>
<feature type="region of interest" description="Disordered" evidence="1">
    <location>
        <begin position="87"/>
        <end position="118"/>
    </location>
</feature>
<name>A0A0G4GBA4_VITBC</name>
<sequence>MQLLTQTTVLTAELYHHPLEHPSLRQGAKTNPKYRCPLCDKRIYPPKSKWTDVLKHYTDVHLAKTVRVGKYTCFPCGLDDRSGFPFAGIPRPRKKGGGVKRTKATQQPSPLDDEAAQPDGLTLPEESFLHWHCPAPMCGFFTTDSRKLLTHCADEHAGTDVDPTMGGGGEDAMQEAWVSDTTDTILPLIDHTKPPTPEATPEPPLDQDEPANGDDAADDPDPLPPPRLSSAFGAIMSASASASATACEVSSGAAADDRLVRPTPEFGSPAIGVMGDGEGDDGEAAAEEDERPQRFGAVVSGDGEDEPNPPTPPKPGRYKKRLSLSPTRLRRDSDEGGGLDPAKSAPLPCLMSSSPSLPNPPHAFPYFGSPSPPTNGVPPAGAEGESGAGADGEQGDVGGAAAAAAAAGVVDVGEKNPIVCEGAAARADGRKALRFFDQVQARFYDQHPVEKLGSDMGPVATKGPRGKKGTATETVEDTPGKHQELTPETDASESTPDDLLAPHHPHRSPAPDDPPLPPPLTPTLPPPRAARVAKSSARDKINGWANNRLNNNSSRSDPAYMQLRRRGNRRAADSGGRDEEDGGGSEDSMSLSEYAAKLRRSDRLNKGVGESDGESVSGACGKGRGKKRSHED</sequence>
<feature type="compositionally biased region" description="Acidic residues" evidence="1">
    <location>
        <begin position="205"/>
        <end position="221"/>
    </location>
</feature>
<protein>
    <submittedName>
        <fullName evidence="2">Uncharacterized protein</fullName>
    </submittedName>
</protein>
<feature type="region of interest" description="Disordered" evidence="1">
    <location>
        <begin position="187"/>
        <end position="230"/>
    </location>
</feature>
<proteinExistence type="predicted"/>
<feature type="compositionally biased region" description="Low complexity" evidence="1">
    <location>
        <begin position="344"/>
        <end position="356"/>
    </location>
</feature>
<feature type="compositionally biased region" description="Gly residues" evidence="1">
    <location>
        <begin position="384"/>
        <end position="397"/>
    </location>
</feature>
<keyword evidence="3" id="KW-1185">Reference proteome</keyword>
<feature type="region of interest" description="Disordered" evidence="1">
    <location>
        <begin position="252"/>
        <end position="397"/>
    </location>
</feature>
<dbReference type="VEuPathDB" id="CryptoDB:Vbra_22114"/>
<dbReference type="Proteomes" id="UP000041254">
    <property type="component" value="Unassembled WGS sequence"/>
</dbReference>
<feature type="region of interest" description="Disordered" evidence="1">
    <location>
        <begin position="448"/>
        <end position="632"/>
    </location>
</feature>
<evidence type="ECO:0000313" key="2">
    <source>
        <dbReference type="EMBL" id="CEM26429.1"/>
    </source>
</evidence>
<organism evidence="2 3">
    <name type="scientific">Vitrella brassicaformis (strain CCMP3155)</name>
    <dbReference type="NCBI Taxonomy" id="1169540"/>
    <lineage>
        <taxon>Eukaryota</taxon>
        <taxon>Sar</taxon>
        <taxon>Alveolata</taxon>
        <taxon>Colpodellida</taxon>
        <taxon>Vitrellaceae</taxon>
        <taxon>Vitrella</taxon>
    </lineage>
</organism>